<keyword evidence="1" id="KW-0472">Membrane</keyword>
<dbReference type="InterPro" id="IPR025664">
    <property type="entry name" value="Spore_III_AC/AD"/>
</dbReference>
<gene>
    <name evidence="2" type="ORF">ERS852502_01900</name>
</gene>
<protein>
    <submittedName>
        <fullName evidence="2">Stage III sporulation protein AD</fullName>
    </submittedName>
</protein>
<dbReference type="Pfam" id="PF06686">
    <property type="entry name" value="SpoIIIAC"/>
    <property type="match status" value="2"/>
</dbReference>
<dbReference type="Proteomes" id="UP000078383">
    <property type="component" value="Unassembled WGS sequence"/>
</dbReference>
<sequence>MNSIQIALFGVVGTLLALQFKSGKSEYGIYVSLAVSLFLFLCMLSRLEIFVRTVKKIADYIKLDAGQMSILLKMAGVTYVAEFASGICKDAGYQNIAVQIEIFTKLTILAIGMPVLLALLELIGDFLI</sequence>
<keyword evidence="1" id="KW-1133">Transmembrane helix</keyword>
<organism evidence="2 3">
    <name type="scientific">[Ruminococcus] torques</name>
    <dbReference type="NCBI Taxonomy" id="33039"/>
    <lineage>
        <taxon>Bacteria</taxon>
        <taxon>Bacillati</taxon>
        <taxon>Bacillota</taxon>
        <taxon>Clostridia</taxon>
        <taxon>Lachnospirales</taxon>
        <taxon>Lachnospiraceae</taxon>
        <taxon>Mediterraneibacter</taxon>
    </lineage>
</organism>
<dbReference type="EMBL" id="CZBX01000008">
    <property type="protein sequence ID" value="CUQ89115.1"/>
    <property type="molecule type" value="Genomic_DNA"/>
</dbReference>
<feature type="transmembrane region" description="Helical" evidence="1">
    <location>
        <begin position="27"/>
        <end position="47"/>
    </location>
</feature>
<reference evidence="2 3" key="1">
    <citation type="submission" date="2015-09" db="EMBL/GenBank/DDBJ databases">
        <authorList>
            <consortium name="Pathogen Informatics"/>
        </authorList>
    </citation>
    <scope>NUCLEOTIDE SEQUENCE [LARGE SCALE GENOMIC DNA]</scope>
    <source>
        <strain evidence="2 3">2789STDY5834889</strain>
    </source>
</reference>
<dbReference type="AlphaFoldDB" id="A0A173VPC1"/>
<keyword evidence="1" id="KW-0812">Transmembrane</keyword>
<accession>A0A173VPC1</accession>
<evidence type="ECO:0000313" key="2">
    <source>
        <dbReference type="EMBL" id="CUQ89115.1"/>
    </source>
</evidence>
<name>A0A173VPC1_9FIRM</name>
<dbReference type="RefSeq" id="WP_055165693.1">
    <property type="nucleotide sequence ID" value="NZ_CACRUQ010000013.1"/>
</dbReference>
<evidence type="ECO:0000313" key="3">
    <source>
        <dbReference type="Proteomes" id="UP000078383"/>
    </source>
</evidence>
<feature type="transmembrane region" description="Helical" evidence="1">
    <location>
        <begin position="102"/>
        <end position="123"/>
    </location>
</feature>
<evidence type="ECO:0000256" key="1">
    <source>
        <dbReference type="SAM" id="Phobius"/>
    </source>
</evidence>
<dbReference type="OrthoDB" id="1682150at2"/>
<proteinExistence type="predicted"/>